<dbReference type="EMBL" id="PCVY01000003">
    <property type="protein sequence ID" value="PIQ87559.1"/>
    <property type="molecule type" value="Genomic_DNA"/>
</dbReference>
<accession>A0A2H0LT10</accession>
<evidence type="ECO:0000259" key="1">
    <source>
        <dbReference type="Pfam" id="PF12651"/>
    </source>
</evidence>
<reference evidence="2 3" key="1">
    <citation type="submission" date="2017-09" db="EMBL/GenBank/DDBJ databases">
        <title>Depth-based differentiation of microbial function through sediment-hosted aquifers and enrichment of novel symbionts in the deep terrestrial subsurface.</title>
        <authorList>
            <person name="Probst A.J."/>
            <person name="Ladd B."/>
            <person name="Jarett J.K."/>
            <person name="Geller-Mcgrath D.E."/>
            <person name="Sieber C.M."/>
            <person name="Emerson J.B."/>
            <person name="Anantharaman K."/>
            <person name="Thomas B.C."/>
            <person name="Malmstrom R."/>
            <person name="Stieglmeier M."/>
            <person name="Klingl A."/>
            <person name="Woyke T."/>
            <person name="Ryan C.M."/>
            <person name="Banfield J.F."/>
        </authorList>
    </citation>
    <scope>NUCLEOTIDE SEQUENCE [LARGE SCALE GENOMIC DNA]</scope>
    <source>
        <strain evidence="2">CG11_big_fil_rev_8_21_14_0_20_45_26</strain>
    </source>
</reference>
<organism evidence="2 3">
    <name type="scientific">Candidatus Abzuiibacterium crystallinum</name>
    <dbReference type="NCBI Taxonomy" id="1974748"/>
    <lineage>
        <taxon>Bacteria</taxon>
        <taxon>Pseudomonadati</taxon>
        <taxon>Candidatus Omnitrophota</taxon>
        <taxon>Candidatus Abzuiibacterium</taxon>
    </lineage>
</organism>
<sequence>MPIKKCRKNSKLGNKGHVSLYAGLTGRQLAKLNDLAKKHGSNESAAMREIIAKYLNGIDKVDIAYKPFKKTSPIGLKTISRTIPCQLDNELRLLSRKTGRRISELVRRAVDEFKNGR</sequence>
<feature type="domain" description="Predicted DNA-binding protein ribbon-helix-helix" evidence="1">
    <location>
        <begin position="82"/>
        <end position="111"/>
    </location>
</feature>
<evidence type="ECO:0000313" key="3">
    <source>
        <dbReference type="Proteomes" id="UP000230859"/>
    </source>
</evidence>
<dbReference type="AlphaFoldDB" id="A0A2H0LT10"/>
<dbReference type="InterPro" id="IPR038733">
    <property type="entry name" value="Predicted_DNA_bind_prot_RHH"/>
</dbReference>
<protein>
    <recommendedName>
        <fullName evidence="1">Predicted DNA-binding protein ribbon-helix-helix domain-containing protein</fullName>
    </recommendedName>
</protein>
<gene>
    <name evidence="2" type="ORF">COV74_00360</name>
</gene>
<dbReference type="Proteomes" id="UP000230859">
    <property type="component" value="Unassembled WGS sequence"/>
</dbReference>
<comment type="caution">
    <text evidence="2">The sequence shown here is derived from an EMBL/GenBank/DDBJ whole genome shotgun (WGS) entry which is preliminary data.</text>
</comment>
<evidence type="ECO:0000313" key="2">
    <source>
        <dbReference type="EMBL" id="PIQ87559.1"/>
    </source>
</evidence>
<name>A0A2H0LT10_9BACT</name>
<dbReference type="Pfam" id="PF12651">
    <property type="entry name" value="RHH_3"/>
    <property type="match status" value="1"/>
</dbReference>
<proteinExistence type="predicted"/>